<proteinExistence type="predicted"/>
<organism evidence="1">
    <name type="scientific">Hungatella hathewayi</name>
    <dbReference type="NCBI Taxonomy" id="154046"/>
    <lineage>
        <taxon>Bacteria</taxon>
        <taxon>Bacillati</taxon>
        <taxon>Bacillota</taxon>
        <taxon>Clostridia</taxon>
        <taxon>Lachnospirales</taxon>
        <taxon>Lachnospiraceae</taxon>
        <taxon>Hungatella</taxon>
    </lineage>
</organism>
<sequence length="86" mass="9984">MNEWQFLTDLSINIGHFSITEAHKLENEVKKCASQYCEYIDPEVLKLVNHSVNEAYFRALSTMELALKKTFGYDPEVVKVEAEKEE</sequence>
<gene>
    <name evidence="1" type="ORF">CHLFYP18_00450</name>
</gene>
<dbReference type="RefSeq" id="WP_156832856.1">
    <property type="nucleotide sequence ID" value="NZ_CACRUH010000032.1"/>
</dbReference>
<name>A0A6N3DHY1_9FIRM</name>
<reference evidence="1" key="1">
    <citation type="submission" date="2019-11" db="EMBL/GenBank/DDBJ databases">
        <authorList>
            <person name="Feng L."/>
        </authorList>
    </citation>
    <scope>NUCLEOTIDE SEQUENCE</scope>
    <source>
        <strain evidence="1">ChathewayiLFYP18</strain>
    </source>
</reference>
<dbReference type="AlphaFoldDB" id="A0A6N3DHY1"/>
<accession>A0A6N3DHY1</accession>
<protein>
    <submittedName>
        <fullName evidence="1">Uncharacterized protein</fullName>
    </submittedName>
</protein>
<dbReference type="EMBL" id="CACRUH010000032">
    <property type="protein sequence ID" value="VYU26421.1"/>
    <property type="molecule type" value="Genomic_DNA"/>
</dbReference>
<evidence type="ECO:0000313" key="1">
    <source>
        <dbReference type="EMBL" id="VYU26421.1"/>
    </source>
</evidence>